<dbReference type="GO" id="GO:0005634">
    <property type="term" value="C:nucleus"/>
    <property type="evidence" value="ECO:0007669"/>
    <property type="project" value="TreeGrafter"/>
</dbReference>
<dbReference type="GO" id="GO:0000785">
    <property type="term" value="C:chromatin"/>
    <property type="evidence" value="ECO:0007669"/>
    <property type="project" value="TreeGrafter"/>
</dbReference>
<evidence type="ECO:0000256" key="1">
    <source>
        <dbReference type="SAM" id="MobiDB-lite"/>
    </source>
</evidence>
<protein>
    <submittedName>
        <fullName evidence="3">BRD4 protein</fullName>
    </submittedName>
</protein>
<dbReference type="Pfam" id="PF17105">
    <property type="entry name" value="BRD4_CDT"/>
    <property type="match status" value="1"/>
</dbReference>
<dbReference type="InterPro" id="IPR031354">
    <property type="entry name" value="BRD4_CDT"/>
</dbReference>
<sequence length="45" mass="5504">QSMLDQQREMARKREQERRRREAMAATIDMNFQSDLLAIFEENLF</sequence>
<organism evidence="3 4">
    <name type="scientific">Centropus unirufus</name>
    <dbReference type="NCBI Taxonomy" id="1118519"/>
    <lineage>
        <taxon>Eukaryota</taxon>
        <taxon>Metazoa</taxon>
        <taxon>Chordata</taxon>
        <taxon>Craniata</taxon>
        <taxon>Vertebrata</taxon>
        <taxon>Euteleostomi</taxon>
        <taxon>Archelosauria</taxon>
        <taxon>Archosauria</taxon>
        <taxon>Dinosauria</taxon>
        <taxon>Saurischia</taxon>
        <taxon>Theropoda</taxon>
        <taxon>Coelurosauria</taxon>
        <taxon>Aves</taxon>
        <taxon>Neognathae</taxon>
        <taxon>Neoaves</taxon>
        <taxon>Otidimorphae</taxon>
        <taxon>Cuculiformes</taxon>
        <taxon>Centropidae</taxon>
        <taxon>Centropus</taxon>
    </lineage>
</organism>
<dbReference type="EMBL" id="VYZI01001017">
    <property type="protein sequence ID" value="NWR80310.1"/>
    <property type="molecule type" value="Genomic_DNA"/>
</dbReference>
<comment type="caution">
    <text evidence="3">The sequence shown here is derived from an EMBL/GenBank/DDBJ whole genome shotgun (WGS) entry which is preliminary data.</text>
</comment>
<name>A0A7K5A9K8_9AVES</name>
<dbReference type="Proteomes" id="UP000517892">
    <property type="component" value="Unassembled WGS sequence"/>
</dbReference>
<dbReference type="GO" id="GO:0006355">
    <property type="term" value="P:regulation of DNA-templated transcription"/>
    <property type="evidence" value="ECO:0007669"/>
    <property type="project" value="TreeGrafter"/>
</dbReference>
<feature type="non-terminal residue" evidence="3">
    <location>
        <position position="45"/>
    </location>
</feature>
<gene>
    <name evidence="3" type="primary">Brd4_1</name>
    <name evidence="3" type="ORF">CENUNI_R09954</name>
</gene>
<feature type="domain" description="Bromodomain protein 4 C-terminal" evidence="2">
    <location>
        <begin position="2"/>
        <end position="45"/>
    </location>
</feature>
<evidence type="ECO:0000313" key="3">
    <source>
        <dbReference type="EMBL" id="NWR80310.1"/>
    </source>
</evidence>
<evidence type="ECO:0000313" key="4">
    <source>
        <dbReference type="Proteomes" id="UP000517892"/>
    </source>
</evidence>
<accession>A0A7K5A9K8</accession>
<dbReference type="PANTHER" id="PTHR22880:SF143">
    <property type="entry name" value="BROMODOMAIN-CONTAINING PROTEIN 4"/>
    <property type="match status" value="1"/>
</dbReference>
<dbReference type="PANTHER" id="PTHR22880">
    <property type="entry name" value="FALZ-RELATED BROMODOMAIN-CONTAINING PROTEINS"/>
    <property type="match status" value="1"/>
</dbReference>
<proteinExistence type="predicted"/>
<dbReference type="AlphaFoldDB" id="A0A7K5A9K8"/>
<dbReference type="GO" id="GO:0006338">
    <property type="term" value="P:chromatin remodeling"/>
    <property type="evidence" value="ECO:0007669"/>
    <property type="project" value="TreeGrafter"/>
</dbReference>
<feature type="non-terminal residue" evidence="3">
    <location>
        <position position="1"/>
    </location>
</feature>
<reference evidence="3 4" key="1">
    <citation type="submission" date="2019-09" db="EMBL/GenBank/DDBJ databases">
        <title>Bird 10,000 Genomes (B10K) Project - Family phase.</title>
        <authorList>
            <person name="Zhang G."/>
        </authorList>
    </citation>
    <scope>NUCLEOTIDE SEQUENCE [LARGE SCALE GENOMIC DNA]</scope>
    <source>
        <strain evidence="3">B10K-DU-017-25</strain>
        <tissue evidence="3">Mixed tissue sample</tissue>
    </source>
</reference>
<feature type="region of interest" description="Disordered" evidence="1">
    <location>
        <begin position="1"/>
        <end position="20"/>
    </location>
</feature>
<dbReference type="InterPro" id="IPR050935">
    <property type="entry name" value="Bromo_chromatin_reader"/>
</dbReference>
<keyword evidence="4" id="KW-1185">Reference proteome</keyword>
<evidence type="ECO:0000259" key="2">
    <source>
        <dbReference type="Pfam" id="PF17105"/>
    </source>
</evidence>